<evidence type="ECO:0000256" key="1">
    <source>
        <dbReference type="PIRSR" id="PIRSR001100-1"/>
    </source>
</evidence>
<proteinExistence type="inferred from homology"/>
<dbReference type="GO" id="GO:0004553">
    <property type="term" value="F:hydrolase activity, hydrolyzing O-glycosyl compounds"/>
    <property type="evidence" value="ECO:0007669"/>
    <property type="project" value="InterPro"/>
</dbReference>
<dbReference type="PRINTS" id="PR00733">
    <property type="entry name" value="GLHYDRLASE6"/>
</dbReference>
<dbReference type="GO" id="GO:0030245">
    <property type="term" value="P:cellulose catabolic process"/>
    <property type="evidence" value="ECO:0007669"/>
    <property type="project" value="UniProtKB-KW"/>
</dbReference>
<sequence>MSLAVAGQATIAGQASAAGGARARHVDNPYASAVGYVDPQWRAHAESVPGGGQVSRTPTGIWLDRLGRIAGERGELGLRAHLDAALAQHAAYVQVVLNDLPARDCLRQTPGDFTLGEVARYESEFIDPIVRIETDRKYRHLRIINVVEVNALPDLVPNTVNYPPECTAVAQSGDYVTGIRYALDKLHPYSNLYLYLGAGDHGLLGWDDTLSALVNLFVSTVGATHAGLDSIDGIVTNTAGYAALAEPYFTADSTVNGVPVRWSRWVDFNNDVDELSYSLELRQRLVDAGFSPSIGAVIDTSRDGWGGSQRPTQASSSTEVNTFVDQSRIDRRYHPGNWCNQVGAGLGERPVAAPRPGVDGYAWITPPGVSDGTGDFARFGEANSGYSVMCDPSYRPGDSAAWTDGALPDGPPTGAWFPAEFSQLLANAYPPLG</sequence>
<keyword evidence="3" id="KW-0326">Glycosidase</keyword>
<dbReference type="Pfam" id="PF01341">
    <property type="entry name" value="Glyco_hydro_6"/>
    <property type="match status" value="1"/>
</dbReference>
<comment type="similarity">
    <text evidence="3">Belongs to the glycosyl hydrolase family 6.</text>
</comment>
<gene>
    <name evidence="5" type="ORF">Raf01_53650</name>
</gene>
<feature type="active site" description="Proton acceptor" evidence="1">
    <location>
        <position position="371"/>
    </location>
</feature>
<dbReference type="InterPro" id="IPR016288">
    <property type="entry name" value="Beta_cellobiohydrolase"/>
</dbReference>
<evidence type="ECO:0000256" key="4">
    <source>
        <dbReference type="SAM" id="MobiDB-lite"/>
    </source>
</evidence>
<dbReference type="Gene3D" id="3.20.20.40">
    <property type="entry name" value="1, 4-beta cellobiohydrolase"/>
    <property type="match status" value="1"/>
</dbReference>
<feature type="binding site" evidence="2">
    <location>
        <position position="64"/>
    </location>
    <ligand>
        <name>substrate</name>
    </ligand>
</feature>
<evidence type="ECO:0000256" key="3">
    <source>
        <dbReference type="RuleBase" id="RU361186"/>
    </source>
</evidence>
<feature type="region of interest" description="Disordered" evidence="4">
    <location>
        <begin position="301"/>
        <end position="321"/>
    </location>
</feature>
<protein>
    <recommendedName>
        <fullName evidence="3">Glucanase</fullName>
        <ecNumber evidence="3">3.2.1.-</ecNumber>
    </recommendedName>
</protein>
<dbReference type="PANTHER" id="PTHR34876:SF4">
    <property type="entry name" value="1,4-BETA-D-GLUCAN CELLOBIOHYDROLASE C-RELATED"/>
    <property type="match status" value="1"/>
</dbReference>
<dbReference type="EC" id="3.2.1.-" evidence="3"/>
<comment type="caution">
    <text evidence="5">The sequence shown here is derived from an EMBL/GenBank/DDBJ whole genome shotgun (WGS) entry which is preliminary data.</text>
</comment>
<dbReference type="AlphaFoldDB" id="A0A8J3QUR9"/>
<accession>A0A8J3QUR9</accession>
<keyword evidence="6" id="KW-1185">Reference proteome</keyword>
<dbReference type="PIRSF" id="PIRSF001100">
    <property type="entry name" value="Beta_cellobiohydrolase"/>
    <property type="match status" value="1"/>
</dbReference>
<dbReference type="Proteomes" id="UP000642748">
    <property type="component" value="Unassembled WGS sequence"/>
</dbReference>
<keyword evidence="3" id="KW-0136">Cellulose degradation</keyword>
<feature type="binding site" evidence="2">
    <location>
        <position position="62"/>
    </location>
    <ligand>
        <name>substrate</name>
    </ligand>
</feature>
<dbReference type="SUPFAM" id="SSF51989">
    <property type="entry name" value="Glycosyl hydrolases family 6, cellulases"/>
    <property type="match status" value="1"/>
</dbReference>
<reference evidence="5" key="1">
    <citation type="submission" date="2021-01" db="EMBL/GenBank/DDBJ databases">
        <title>Whole genome shotgun sequence of Rugosimonospora africana NBRC 104875.</title>
        <authorList>
            <person name="Komaki H."/>
            <person name="Tamura T."/>
        </authorList>
    </citation>
    <scope>NUCLEOTIDE SEQUENCE</scope>
    <source>
        <strain evidence="5">NBRC 104875</strain>
    </source>
</reference>
<name>A0A8J3QUR9_9ACTN</name>
<evidence type="ECO:0000256" key="2">
    <source>
        <dbReference type="PIRSR" id="PIRSR001100-2"/>
    </source>
</evidence>
<keyword evidence="3" id="KW-0624">Polysaccharide degradation</keyword>
<evidence type="ECO:0000313" key="6">
    <source>
        <dbReference type="Proteomes" id="UP000642748"/>
    </source>
</evidence>
<feature type="binding site" evidence="2">
    <location>
        <position position="338"/>
    </location>
    <ligand>
        <name>substrate</name>
    </ligand>
</feature>
<evidence type="ECO:0000313" key="5">
    <source>
        <dbReference type="EMBL" id="GIH17193.1"/>
    </source>
</evidence>
<keyword evidence="3" id="KW-0119">Carbohydrate metabolism</keyword>
<dbReference type="EMBL" id="BONZ01000050">
    <property type="protein sequence ID" value="GIH17193.1"/>
    <property type="molecule type" value="Genomic_DNA"/>
</dbReference>
<keyword evidence="3" id="KW-0378">Hydrolase</keyword>
<dbReference type="InterPro" id="IPR036434">
    <property type="entry name" value="Beta_cellobiohydrolase_sf"/>
</dbReference>
<organism evidence="5 6">
    <name type="scientific">Rugosimonospora africana</name>
    <dbReference type="NCBI Taxonomy" id="556532"/>
    <lineage>
        <taxon>Bacteria</taxon>
        <taxon>Bacillati</taxon>
        <taxon>Actinomycetota</taxon>
        <taxon>Actinomycetes</taxon>
        <taxon>Micromonosporales</taxon>
        <taxon>Micromonosporaceae</taxon>
        <taxon>Rugosimonospora</taxon>
    </lineage>
</organism>
<dbReference type="PANTHER" id="PTHR34876">
    <property type="match status" value="1"/>
</dbReference>
<feature type="compositionally biased region" description="Polar residues" evidence="4">
    <location>
        <begin position="309"/>
        <end position="321"/>
    </location>
</feature>